<evidence type="ECO:0000313" key="1">
    <source>
        <dbReference type="EMBL" id="GJT80274.1"/>
    </source>
</evidence>
<reference evidence="1" key="1">
    <citation type="journal article" date="2022" name="Int. J. Mol. Sci.">
        <title>Draft Genome of Tanacetum Coccineum: Genomic Comparison of Closely Related Tanacetum-Family Plants.</title>
        <authorList>
            <person name="Yamashiro T."/>
            <person name="Shiraishi A."/>
            <person name="Nakayama K."/>
            <person name="Satake H."/>
        </authorList>
    </citation>
    <scope>NUCLEOTIDE SEQUENCE</scope>
</reference>
<accession>A0ABQ5GXQ5</accession>
<dbReference type="EMBL" id="BQNB010018975">
    <property type="protein sequence ID" value="GJT80274.1"/>
    <property type="molecule type" value="Genomic_DNA"/>
</dbReference>
<evidence type="ECO:0000313" key="2">
    <source>
        <dbReference type="Proteomes" id="UP001151760"/>
    </source>
</evidence>
<organism evidence="1 2">
    <name type="scientific">Tanacetum coccineum</name>
    <dbReference type="NCBI Taxonomy" id="301880"/>
    <lineage>
        <taxon>Eukaryota</taxon>
        <taxon>Viridiplantae</taxon>
        <taxon>Streptophyta</taxon>
        <taxon>Embryophyta</taxon>
        <taxon>Tracheophyta</taxon>
        <taxon>Spermatophyta</taxon>
        <taxon>Magnoliopsida</taxon>
        <taxon>eudicotyledons</taxon>
        <taxon>Gunneridae</taxon>
        <taxon>Pentapetalae</taxon>
        <taxon>asterids</taxon>
        <taxon>campanulids</taxon>
        <taxon>Asterales</taxon>
        <taxon>Asteraceae</taxon>
        <taxon>Asteroideae</taxon>
        <taxon>Anthemideae</taxon>
        <taxon>Anthemidinae</taxon>
        <taxon>Tanacetum</taxon>
    </lineage>
</organism>
<comment type="caution">
    <text evidence="1">The sequence shown here is derived from an EMBL/GenBank/DDBJ whole genome shotgun (WGS) entry which is preliminary data.</text>
</comment>
<name>A0ABQ5GXQ5_9ASTR</name>
<sequence length="153" mass="17024">MIPSIYPLLILTSYILSSQRRNKNPEETKEGSAGKLLMMRQGMRKVLDLEKAKYDQAIEIAKLKKRHQHSSKSRKSLSSKGVSVGDELETIGSKYGEGLLIYGILILWNSMNDKKYRVGGVEFSRSHGEGLDVGGPLKCSYASIMALVGFDKK</sequence>
<dbReference type="Proteomes" id="UP001151760">
    <property type="component" value="Unassembled WGS sequence"/>
</dbReference>
<protein>
    <submittedName>
        <fullName evidence="1">Uncharacterized protein</fullName>
    </submittedName>
</protein>
<gene>
    <name evidence="1" type="ORF">Tco_1054616</name>
</gene>
<proteinExistence type="predicted"/>
<reference evidence="1" key="2">
    <citation type="submission" date="2022-01" db="EMBL/GenBank/DDBJ databases">
        <authorList>
            <person name="Yamashiro T."/>
            <person name="Shiraishi A."/>
            <person name="Satake H."/>
            <person name="Nakayama K."/>
        </authorList>
    </citation>
    <scope>NUCLEOTIDE SEQUENCE</scope>
</reference>
<keyword evidence="2" id="KW-1185">Reference proteome</keyword>